<feature type="region of interest" description="Disordered" evidence="2">
    <location>
        <begin position="232"/>
        <end position="255"/>
    </location>
</feature>
<keyword evidence="1" id="KW-0175">Coiled coil</keyword>
<evidence type="ECO:0000313" key="4">
    <source>
        <dbReference type="Proteomes" id="UP000228934"/>
    </source>
</evidence>
<gene>
    <name evidence="3" type="ORF">AB205_0127740</name>
</gene>
<organism evidence="3 4">
    <name type="scientific">Aquarana catesbeiana</name>
    <name type="common">American bullfrog</name>
    <name type="synonym">Rana catesbeiana</name>
    <dbReference type="NCBI Taxonomy" id="8400"/>
    <lineage>
        <taxon>Eukaryota</taxon>
        <taxon>Metazoa</taxon>
        <taxon>Chordata</taxon>
        <taxon>Craniata</taxon>
        <taxon>Vertebrata</taxon>
        <taxon>Euteleostomi</taxon>
        <taxon>Amphibia</taxon>
        <taxon>Batrachia</taxon>
        <taxon>Anura</taxon>
        <taxon>Neobatrachia</taxon>
        <taxon>Ranoidea</taxon>
        <taxon>Ranidae</taxon>
        <taxon>Aquarana</taxon>
    </lineage>
</organism>
<dbReference type="AlphaFoldDB" id="A0A2G9R485"/>
<dbReference type="SUPFAM" id="SSF57997">
    <property type="entry name" value="Tropomyosin"/>
    <property type="match status" value="1"/>
</dbReference>
<name>A0A2G9R485_AQUCT</name>
<feature type="compositionally biased region" description="Basic and acidic residues" evidence="2">
    <location>
        <begin position="1"/>
        <end position="15"/>
    </location>
</feature>
<dbReference type="EMBL" id="KV976030">
    <property type="protein sequence ID" value="PIO22645.1"/>
    <property type="molecule type" value="Genomic_DNA"/>
</dbReference>
<sequence length="260" mass="28446">GRRRPQVTEERRGPEISHYFLRQQQIPSLARQSKMAPPRVSTAGATPSSKKGAPATTSAAGEDFPPLPHRVPSPIVSPALTTADTPLHPENADDLGGLVESSLRDIVSGLPTKQDLNAMATSIVNALTKELHDLKQQVDIVEERVTTIEASQSTTEARLTTLESEYGAFRRHLVDVQLRLDDGENRNRRNNLRLRGIPEATMGPDLRSTVVAILNQVLGKPPTADLELDRVHRIPGPRPPPSAQRSSSELDSPRDVLCRI</sequence>
<dbReference type="InterPro" id="IPR004244">
    <property type="entry name" value="Transposase_22"/>
</dbReference>
<dbReference type="Proteomes" id="UP000228934">
    <property type="component" value="Unassembled WGS sequence"/>
</dbReference>
<reference evidence="4" key="1">
    <citation type="journal article" date="2017" name="Nat. Commun.">
        <title>The North American bullfrog draft genome provides insight into hormonal regulation of long noncoding RNA.</title>
        <authorList>
            <person name="Hammond S.A."/>
            <person name="Warren R.L."/>
            <person name="Vandervalk B.P."/>
            <person name="Kucuk E."/>
            <person name="Khan H."/>
            <person name="Gibb E.A."/>
            <person name="Pandoh P."/>
            <person name="Kirk H."/>
            <person name="Zhao Y."/>
            <person name="Jones M."/>
            <person name="Mungall A.J."/>
            <person name="Coope R."/>
            <person name="Pleasance S."/>
            <person name="Moore R.A."/>
            <person name="Holt R.A."/>
            <person name="Round J.M."/>
            <person name="Ohora S."/>
            <person name="Walle B.V."/>
            <person name="Veldhoen N."/>
            <person name="Helbing C.C."/>
            <person name="Birol I."/>
        </authorList>
    </citation>
    <scope>NUCLEOTIDE SEQUENCE [LARGE SCALE GENOMIC DNA]</scope>
</reference>
<accession>A0A2G9R485</accession>
<feature type="non-terminal residue" evidence="3">
    <location>
        <position position="260"/>
    </location>
</feature>
<protein>
    <submittedName>
        <fullName evidence="3">Uncharacterized protein</fullName>
    </submittedName>
</protein>
<evidence type="ECO:0000313" key="3">
    <source>
        <dbReference type="EMBL" id="PIO22645.1"/>
    </source>
</evidence>
<feature type="region of interest" description="Disordered" evidence="2">
    <location>
        <begin position="1"/>
        <end position="88"/>
    </location>
</feature>
<proteinExistence type="predicted"/>
<dbReference type="Gene3D" id="3.30.70.1820">
    <property type="entry name" value="L1 transposable element, RRM domain"/>
    <property type="match status" value="1"/>
</dbReference>
<feature type="non-terminal residue" evidence="3">
    <location>
        <position position="1"/>
    </location>
</feature>
<dbReference type="PANTHER" id="PTHR11505">
    <property type="entry name" value="L1 TRANSPOSABLE ELEMENT-RELATED"/>
    <property type="match status" value="1"/>
</dbReference>
<feature type="coiled-coil region" evidence="1">
    <location>
        <begin position="117"/>
        <end position="151"/>
    </location>
</feature>
<feature type="compositionally biased region" description="Polar residues" evidence="2">
    <location>
        <begin position="22"/>
        <end position="31"/>
    </location>
</feature>
<keyword evidence="4" id="KW-1185">Reference proteome</keyword>
<feature type="compositionally biased region" description="Polar residues" evidence="2">
    <location>
        <begin position="43"/>
        <end position="59"/>
    </location>
</feature>
<dbReference type="Gene3D" id="1.20.5.170">
    <property type="match status" value="1"/>
</dbReference>
<evidence type="ECO:0000256" key="2">
    <source>
        <dbReference type="SAM" id="MobiDB-lite"/>
    </source>
</evidence>
<evidence type="ECO:0000256" key="1">
    <source>
        <dbReference type="SAM" id="Coils"/>
    </source>
</evidence>